<dbReference type="HOGENOM" id="CLU_018544_12_2_1"/>
<keyword evidence="3" id="KW-1185">Reference proteome</keyword>
<comment type="caution">
    <text evidence="2">The sequence shown here is derived from an EMBL/GenBank/DDBJ whole genome shotgun (WGS) entry which is preliminary data.</text>
</comment>
<proteinExistence type="predicted"/>
<evidence type="ECO:0000313" key="3">
    <source>
        <dbReference type="Proteomes" id="UP000017559"/>
    </source>
</evidence>
<reference evidence="2 3" key="1">
    <citation type="journal article" date="2014" name="BMC Genomics">
        <title>Genome and secretome analysis of the hemibiotrophic fungal pathogen, Moniliophthora roreri, which causes frosty pod rot disease of cacao: mechanisms of the biotrophic and necrotrophic phases.</title>
        <authorList>
            <person name="Meinhardt L.W."/>
            <person name="Costa G.G.L."/>
            <person name="Thomazella D.P.T."/>
            <person name="Teixeira P.J.P.L."/>
            <person name="Carazzolle M.F."/>
            <person name="Schuster S.C."/>
            <person name="Carlson J.E."/>
            <person name="Guiltinan M.J."/>
            <person name="Mieczkowski P."/>
            <person name="Farmer A."/>
            <person name="Ramaraj T."/>
            <person name="Crozier J."/>
            <person name="Davis R.E."/>
            <person name="Shao J."/>
            <person name="Melnick R.L."/>
            <person name="Pereira G.A.G."/>
            <person name="Bailey B.A."/>
        </authorList>
    </citation>
    <scope>NUCLEOTIDE SEQUENCE [LARGE SCALE GENOMIC DNA]</scope>
    <source>
        <strain evidence="2 3">MCA 2997</strain>
    </source>
</reference>
<dbReference type="AlphaFoldDB" id="V2X219"/>
<dbReference type="EMBL" id="AWSO01000225">
    <property type="protein sequence ID" value="ESK93133.1"/>
    <property type="molecule type" value="Genomic_DNA"/>
</dbReference>
<organism evidence="2 3">
    <name type="scientific">Moniliophthora roreri (strain MCA 2997)</name>
    <name type="common">Cocoa frosty pod rot fungus</name>
    <name type="synonym">Crinipellis roreri</name>
    <dbReference type="NCBI Taxonomy" id="1381753"/>
    <lineage>
        <taxon>Eukaryota</taxon>
        <taxon>Fungi</taxon>
        <taxon>Dikarya</taxon>
        <taxon>Basidiomycota</taxon>
        <taxon>Agaricomycotina</taxon>
        <taxon>Agaricomycetes</taxon>
        <taxon>Agaricomycetidae</taxon>
        <taxon>Agaricales</taxon>
        <taxon>Marasmiineae</taxon>
        <taxon>Marasmiaceae</taxon>
        <taxon>Moniliophthora</taxon>
    </lineage>
</organism>
<keyword evidence="1" id="KW-0175">Coiled coil</keyword>
<dbReference type="Proteomes" id="UP000017559">
    <property type="component" value="Unassembled WGS sequence"/>
</dbReference>
<protein>
    <submittedName>
        <fullName evidence="2">Uncharacterized protein</fullName>
    </submittedName>
</protein>
<dbReference type="OrthoDB" id="3365698at2759"/>
<evidence type="ECO:0000256" key="1">
    <source>
        <dbReference type="SAM" id="Coils"/>
    </source>
</evidence>
<sequence>MQTNTPLSHTDRIVYQRELSAIEIRLASIRHEIYEAEEKIRALREEETRLTGYAQSYKTVLHPIRGIPEDILRLIFLACVLDSKRSTNSLDPTLPPWILGQVCHRWRQVALSSPPLWSSIRLTLHDSRITADKISGMACQLASQLRRSGNLPLDVIVLASPALSPDDPLLFTICSHSSRWASLELSLDIEDYSNVLRRISSIVKADIPVLQFLSLYLRGLEGQVDNNVIDAFEFAPKLQHFTLIYGAGDPYASVKVPWSQIVRFFGLRNRYDAHSSSYGYLSQMSNITHLSDVIHVCEPGTRIHLPHLRVLSLTQSIGYRGQSPTVLDRIQPGNQFHDMRITSGVPVGSLSNFLIRSGSTLQTLYLDSKCVGDIARILESVPQLVCLSVYNVTEGLLRALTECNASNTMPRSLPRLRSFGLYEALPPDQRALVVKMVSTRMTFTSNALQKLSISKPIVLTAEIREILEAFQTDGLEIDENPTSWIEYF</sequence>
<dbReference type="SUPFAM" id="SSF52047">
    <property type="entry name" value="RNI-like"/>
    <property type="match status" value="1"/>
</dbReference>
<feature type="coiled-coil region" evidence="1">
    <location>
        <begin position="19"/>
        <end position="46"/>
    </location>
</feature>
<accession>V2X219</accession>
<evidence type="ECO:0000313" key="2">
    <source>
        <dbReference type="EMBL" id="ESK93133.1"/>
    </source>
</evidence>
<name>V2X219_MONRO</name>
<gene>
    <name evidence="2" type="ORF">Moror_8856</name>
</gene>
<dbReference type="KEGG" id="mrr:Moror_8856"/>